<keyword evidence="2" id="KW-1185">Reference proteome</keyword>
<proteinExistence type="predicted"/>
<dbReference type="WBParaSite" id="TMUE_3000012299.1">
    <property type="protein sequence ID" value="TMUE_3000012299.1"/>
    <property type="gene ID" value="WBGene00292862"/>
</dbReference>
<evidence type="ECO:0000256" key="1">
    <source>
        <dbReference type="SAM" id="SignalP"/>
    </source>
</evidence>
<keyword evidence="1" id="KW-0732">Signal</keyword>
<protein>
    <submittedName>
        <fullName evidence="3">Uncharacterized protein</fullName>
    </submittedName>
</protein>
<organism evidence="2 3">
    <name type="scientific">Trichuris muris</name>
    <name type="common">Mouse whipworm</name>
    <dbReference type="NCBI Taxonomy" id="70415"/>
    <lineage>
        <taxon>Eukaryota</taxon>
        <taxon>Metazoa</taxon>
        <taxon>Ecdysozoa</taxon>
        <taxon>Nematoda</taxon>
        <taxon>Enoplea</taxon>
        <taxon>Dorylaimia</taxon>
        <taxon>Trichinellida</taxon>
        <taxon>Trichuridae</taxon>
        <taxon>Trichuris</taxon>
    </lineage>
</organism>
<feature type="chain" id="PRO_5024360891" evidence="1">
    <location>
        <begin position="22"/>
        <end position="182"/>
    </location>
</feature>
<accession>A0A5S6QYX3</accession>
<sequence length="182" mass="21150">MTSYNLILSLSICCSVAYGFARKGQVGREVASPYGEALEDTQALCNVNGKFQCSEMECNRLARDFLFNQFIKELEETESAENFYDCVSQCCTERRHAAHYPGTWIKINPQRTPSSSSEMDVHKYDPREVETCNEQCTQEERKYEELLAADTPIRVARRSDVYRQYKRCLQNCFKQKGFRSER</sequence>
<evidence type="ECO:0000313" key="2">
    <source>
        <dbReference type="Proteomes" id="UP000046395"/>
    </source>
</evidence>
<dbReference type="AlphaFoldDB" id="A0A5S6QYX3"/>
<reference evidence="3" key="1">
    <citation type="submission" date="2019-12" db="UniProtKB">
        <authorList>
            <consortium name="WormBaseParasite"/>
        </authorList>
    </citation>
    <scope>IDENTIFICATION</scope>
</reference>
<feature type="signal peptide" evidence="1">
    <location>
        <begin position="1"/>
        <end position="21"/>
    </location>
</feature>
<dbReference type="Proteomes" id="UP000046395">
    <property type="component" value="Unassembled WGS sequence"/>
</dbReference>
<evidence type="ECO:0000313" key="3">
    <source>
        <dbReference type="WBParaSite" id="TMUE_3000012299.1"/>
    </source>
</evidence>
<name>A0A5S6QYX3_TRIMR</name>